<evidence type="ECO:0000256" key="1">
    <source>
        <dbReference type="ARBA" id="ARBA00022679"/>
    </source>
</evidence>
<reference evidence="4" key="2">
    <citation type="submission" date="2023-01" db="EMBL/GenBank/DDBJ databases">
        <authorList>
            <person name="Petersen C."/>
        </authorList>
    </citation>
    <scope>NUCLEOTIDE SEQUENCE</scope>
    <source>
        <strain evidence="4">IBT 15450</strain>
    </source>
</reference>
<evidence type="ECO:0000259" key="3">
    <source>
        <dbReference type="Pfam" id="PF00294"/>
    </source>
</evidence>
<reference evidence="4" key="1">
    <citation type="journal article" date="2023" name="IMA Fungus">
        <title>Comparative genomic study of the Penicillium genus elucidates a diverse pangenome and 15 lateral gene transfer events.</title>
        <authorList>
            <person name="Petersen C."/>
            <person name="Sorensen T."/>
            <person name="Nielsen M.R."/>
            <person name="Sondergaard T.E."/>
            <person name="Sorensen J.L."/>
            <person name="Fitzpatrick D.A."/>
            <person name="Frisvad J.C."/>
            <person name="Nielsen K.L."/>
        </authorList>
    </citation>
    <scope>NUCLEOTIDE SEQUENCE</scope>
    <source>
        <strain evidence="4">IBT 15450</strain>
    </source>
</reference>
<name>A0AAD6I2K9_PENCN</name>
<dbReference type="FunFam" id="3.40.1190.20:FF:000072">
    <property type="entry name" value="AT09463p"/>
    <property type="match status" value="1"/>
</dbReference>
<dbReference type="InterPro" id="IPR011611">
    <property type="entry name" value="PfkB_dom"/>
</dbReference>
<organism evidence="4 5">
    <name type="scientific">Penicillium canescens</name>
    <dbReference type="NCBI Taxonomy" id="5083"/>
    <lineage>
        <taxon>Eukaryota</taxon>
        <taxon>Fungi</taxon>
        <taxon>Dikarya</taxon>
        <taxon>Ascomycota</taxon>
        <taxon>Pezizomycotina</taxon>
        <taxon>Eurotiomycetes</taxon>
        <taxon>Eurotiomycetidae</taxon>
        <taxon>Eurotiales</taxon>
        <taxon>Aspergillaceae</taxon>
        <taxon>Penicillium</taxon>
    </lineage>
</organism>
<sequence>MTLVATGACYFDTILTVPHYPSEDEKLRASTIDRRRGGNCPNTLEVLAQLVPCGPFNDESSLNLITVLPSRSSAASQLIKTGLGDHVQLDRCIYREQFNEPASSYIIKSQNTGSRTIVNHNELPDMILEEFIIAVEDLRKISGQPWFHFEGRMPDVTTECIKYIRDQFPGARISVEVEKPGRPGLQELAGTADVVFYSKGWAQNNGYTSAQECLKLQSLKACQASLLFCTWGDAGAAAFEKRTGDILHVPAYTEGNMRIADTIGAGDTFIAGILYGLIYRGKDWDFERRLKFANYLAGLKVTQEGFSYLHRALDSQLY</sequence>
<evidence type="ECO:0000256" key="2">
    <source>
        <dbReference type="ARBA" id="ARBA00022777"/>
    </source>
</evidence>
<dbReference type="PANTHER" id="PTHR42774:SF3">
    <property type="entry name" value="KETOHEXOKINASE"/>
    <property type="match status" value="1"/>
</dbReference>
<keyword evidence="1" id="KW-0808">Transferase</keyword>
<comment type="caution">
    <text evidence="4">The sequence shown here is derived from an EMBL/GenBank/DDBJ whole genome shotgun (WGS) entry which is preliminary data.</text>
</comment>
<dbReference type="AlphaFoldDB" id="A0AAD6I2K9"/>
<dbReference type="EMBL" id="JAQJZL010000015">
    <property type="protein sequence ID" value="KAJ6027638.1"/>
    <property type="molecule type" value="Genomic_DNA"/>
</dbReference>
<protein>
    <recommendedName>
        <fullName evidence="3">Carbohydrate kinase PfkB domain-containing protein</fullName>
    </recommendedName>
</protein>
<keyword evidence="2" id="KW-0418">Kinase</keyword>
<proteinExistence type="predicted"/>
<dbReference type="SUPFAM" id="SSF53613">
    <property type="entry name" value="Ribokinase-like"/>
    <property type="match status" value="1"/>
</dbReference>
<gene>
    <name evidence="4" type="ORF">N7460_012455</name>
</gene>
<feature type="domain" description="Carbohydrate kinase PfkB" evidence="3">
    <location>
        <begin position="3"/>
        <end position="306"/>
    </location>
</feature>
<evidence type="ECO:0000313" key="4">
    <source>
        <dbReference type="EMBL" id="KAJ6027638.1"/>
    </source>
</evidence>
<keyword evidence="5" id="KW-1185">Reference proteome</keyword>
<dbReference type="GO" id="GO:0016301">
    <property type="term" value="F:kinase activity"/>
    <property type="evidence" value="ECO:0007669"/>
    <property type="project" value="UniProtKB-KW"/>
</dbReference>
<dbReference type="PANTHER" id="PTHR42774">
    <property type="entry name" value="PHOSPHOTRANSFERASE SYSTEM TRANSPORT PROTEIN"/>
    <property type="match status" value="1"/>
</dbReference>
<dbReference type="Gene3D" id="3.40.1190.20">
    <property type="match status" value="1"/>
</dbReference>
<evidence type="ECO:0000313" key="5">
    <source>
        <dbReference type="Proteomes" id="UP001219568"/>
    </source>
</evidence>
<dbReference type="InterPro" id="IPR029056">
    <property type="entry name" value="Ribokinase-like"/>
</dbReference>
<dbReference type="Pfam" id="PF00294">
    <property type="entry name" value="PfkB"/>
    <property type="match status" value="1"/>
</dbReference>
<accession>A0AAD6I2K9</accession>
<dbReference type="InterPro" id="IPR052562">
    <property type="entry name" value="Ketohexokinase-related"/>
</dbReference>
<dbReference type="InterPro" id="IPR002173">
    <property type="entry name" value="Carboh/pur_kinase_PfkB_CS"/>
</dbReference>
<dbReference type="Proteomes" id="UP001219568">
    <property type="component" value="Unassembled WGS sequence"/>
</dbReference>
<dbReference type="PROSITE" id="PS00584">
    <property type="entry name" value="PFKB_KINASES_2"/>
    <property type="match status" value="1"/>
</dbReference>